<gene>
    <name evidence="1" type="ORF">L596_029183</name>
</gene>
<evidence type="ECO:0000313" key="1">
    <source>
        <dbReference type="EMBL" id="TKR59524.1"/>
    </source>
</evidence>
<comment type="caution">
    <text evidence="1">The sequence shown here is derived from an EMBL/GenBank/DDBJ whole genome shotgun (WGS) entry which is preliminary data.</text>
</comment>
<protein>
    <submittedName>
        <fullName evidence="1">Uncharacterized protein</fullName>
    </submittedName>
</protein>
<accession>A0A4U5LTV9</accession>
<organism evidence="1 2">
    <name type="scientific">Steinernema carpocapsae</name>
    <name type="common">Entomopathogenic nematode</name>
    <dbReference type="NCBI Taxonomy" id="34508"/>
    <lineage>
        <taxon>Eukaryota</taxon>
        <taxon>Metazoa</taxon>
        <taxon>Ecdysozoa</taxon>
        <taxon>Nematoda</taxon>
        <taxon>Chromadorea</taxon>
        <taxon>Rhabditida</taxon>
        <taxon>Tylenchina</taxon>
        <taxon>Panagrolaimomorpha</taxon>
        <taxon>Strongyloidoidea</taxon>
        <taxon>Steinernematidae</taxon>
        <taxon>Steinernema</taxon>
    </lineage>
</organism>
<proteinExistence type="predicted"/>
<evidence type="ECO:0000313" key="2">
    <source>
        <dbReference type="Proteomes" id="UP000298663"/>
    </source>
</evidence>
<dbReference type="EMBL" id="AZBU02000012">
    <property type="protein sequence ID" value="TKR59524.1"/>
    <property type="molecule type" value="Genomic_DNA"/>
</dbReference>
<reference evidence="1 2" key="1">
    <citation type="journal article" date="2015" name="Genome Biol.">
        <title>Comparative genomics of Steinernema reveals deeply conserved gene regulatory networks.</title>
        <authorList>
            <person name="Dillman A.R."/>
            <person name="Macchietto M."/>
            <person name="Porter C.F."/>
            <person name="Rogers A."/>
            <person name="Williams B."/>
            <person name="Antoshechkin I."/>
            <person name="Lee M.M."/>
            <person name="Goodwin Z."/>
            <person name="Lu X."/>
            <person name="Lewis E.E."/>
            <person name="Goodrich-Blair H."/>
            <person name="Stock S.P."/>
            <person name="Adams B.J."/>
            <person name="Sternberg P.W."/>
            <person name="Mortazavi A."/>
        </authorList>
    </citation>
    <scope>NUCLEOTIDE SEQUENCE [LARGE SCALE GENOMIC DNA]</scope>
    <source>
        <strain evidence="1 2">ALL</strain>
    </source>
</reference>
<dbReference type="AlphaFoldDB" id="A0A4U5LTV9"/>
<name>A0A4U5LTV9_STECR</name>
<dbReference type="Proteomes" id="UP000298663">
    <property type="component" value="Unassembled WGS sequence"/>
</dbReference>
<keyword evidence="2" id="KW-1185">Reference proteome</keyword>
<reference evidence="1 2" key="2">
    <citation type="journal article" date="2019" name="G3 (Bethesda)">
        <title>Hybrid Assembly of the Genome of the Entomopathogenic Nematode Steinernema carpocapsae Identifies the X-Chromosome.</title>
        <authorList>
            <person name="Serra L."/>
            <person name="Macchietto M."/>
            <person name="Macias-Munoz A."/>
            <person name="McGill C.J."/>
            <person name="Rodriguez I.M."/>
            <person name="Rodriguez B."/>
            <person name="Murad R."/>
            <person name="Mortazavi A."/>
        </authorList>
    </citation>
    <scope>NUCLEOTIDE SEQUENCE [LARGE SCALE GENOMIC DNA]</scope>
    <source>
        <strain evidence="1 2">ALL</strain>
    </source>
</reference>
<sequence length="68" mass="7979">MCNWPIKNCAKASIRLRTKIPDPVKNLHIFHFLEYKLRNRCFLVSAGDTKVCQNKTSLLAYFPHFVIQ</sequence>